<organism evidence="6 7">
    <name type="scientific">Lactuca sativa</name>
    <name type="common">Garden lettuce</name>
    <dbReference type="NCBI Taxonomy" id="4236"/>
    <lineage>
        <taxon>Eukaryota</taxon>
        <taxon>Viridiplantae</taxon>
        <taxon>Streptophyta</taxon>
        <taxon>Embryophyta</taxon>
        <taxon>Tracheophyta</taxon>
        <taxon>Spermatophyta</taxon>
        <taxon>Magnoliopsida</taxon>
        <taxon>eudicotyledons</taxon>
        <taxon>Gunneridae</taxon>
        <taxon>Pentapetalae</taxon>
        <taxon>asterids</taxon>
        <taxon>campanulids</taxon>
        <taxon>Asterales</taxon>
        <taxon>Asteraceae</taxon>
        <taxon>Cichorioideae</taxon>
        <taxon>Cichorieae</taxon>
        <taxon>Lactucinae</taxon>
        <taxon>Lactuca</taxon>
    </lineage>
</organism>
<accession>A0A9R1WL21</accession>
<dbReference type="GO" id="GO:0043531">
    <property type="term" value="F:ADP binding"/>
    <property type="evidence" value="ECO:0007669"/>
    <property type="project" value="InterPro"/>
</dbReference>
<protein>
    <recommendedName>
        <fullName evidence="5">TIR domain-containing protein</fullName>
    </recommendedName>
</protein>
<dbReference type="Pfam" id="PF01582">
    <property type="entry name" value="TIR"/>
    <property type="match status" value="1"/>
</dbReference>
<dbReference type="InterPro" id="IPR027417">
    <property type="entry name" value="P-loop_NTPase"/>
</dbReference>
<name>A0A9R1WL21_LACSA</name>
<dbReference type="InterPro" id="IPR035897">
    <property type="entry name" value="Toll_tir_struct_dom_sf"/>
</dbReference>
<dbReference type="SUPFAM" id="SSF52540">
    <property type="entry name" value="P-loop containing nucleoside triphosphate hydrolases"/>
    <property type="match status" value="1"/>
</dbReference>
<dbReference type="InterPro" id="IPR036390">
    <property type="entry name" value="WH_DNA-bd_sf"/>
</dbReference>
<dbReference type="InterPro" id="IPR032675">
    <property type="entry name" value="LRR_dom_sf"/>
</dbReference>
<evidence type="ECO:0000256" key="3">
    <source>
        <dbReference type="ARBA" id="ARBA00022821"/>
    </source>
</evidence>
<dbReference type="FunFam" id="3.40.50.10140:FF:000007">
    <property type="entry name" value="Disease resistance protein (TIR-NBS-LRR class)"/>
    <property type="match status" value="1"/>
</dbReference>
<dbReference type="EMBL" id="NBSK02000001">
    <property type="protein sequence ID" value="KAJ0224610.1"/>
    <property type="molecule type" value="Genomic_DNA"/>
</dbReference>
<dbReference type="Pfam" id="PF00931">
    <property type="entry name" value="NB-ARC"/>
    <property type="match status" value="1"/>
</dbReference>
<keyword evidence="7" id="KW-1185">Reference proteome</keyword>
<evidence type="ECO:0000256" key="4">
    <source>
        <dbReference type="ARBA" id="ARBA00023027"/>
    </source>
</evidence>
<dbReference type="PROSITE" id="PS50104">
    <property type="entry name" value="TIR"/>
    <property type="match status" value="1"/>
</dbReference>
<keyword evidence="1" id="KW-0433">Leucine-rich repeat</keyword>
<comment type="caution">
    <text evidence="6">The sequence shown here is derived from an EMBL/GenBank/DDBJ whole genome shotgun (WGS) entry which is preliminary data.</text>
</comment>
<dbReference type="SUPFAM" id="SSF52200">
    <property type="entry name" value="Toll/Interleukin receptor TIR domain"/>
    <property type="match status" value="1"/>
</dbReference>
<dbReference type="Gene3D" id="3.40.50.300">
    <property type="entry name" value="P-loop containing nucleotide triphosphate hydrolases"/>
    <property type="match status" value="1"/>
</dbReference>
<dbReference type="Gene3D" id="3.80.10.10">
    <property type="entry name" value="Ribonuclease Inhibitor"/>
    <property type="match status" value="1"/>
</dbReference>
<reference evidence="6 7" key="1">
    <citation type="journal article" date="2017" name="Nat. Commun.">
        <title>Genome assembly with in vitro proximity ligation data and whole-genome triplication in lettuce.</title>
        <authorList>
            <person name="Reyes-Chin-Wo S."/>
            <person name="Wang Z."/>
            <person name="Yang X."/>
            <person name="Kozik A."/>
            <person name="Arikit S."/>
            <person name="Song C."/>
            <person name="Xia L."/>
            <person name="Froenicke L."/>
            <person name="Lavelle D.O."/>
            <person name="Truco M.J."/>
            <person name="Xia R."/>
            <person name="Zhu S."/>
            <person name="Xu C."/>
            <person name="Xu H."/>
            <person name="Xu X."/>
            <person name="Cox K."/>
            <person name="Korf I."/>
            <person name="Meyers B.C."/>
            <person name="Michelmore R.W."/>
        </authorList>
    </citation>
    <scope>NUCLEOTIDE SEQUENCE [LARGE SCALE GENOMIC DNA]</scope>
    <source>
        <strain evidence="7">cv. Salinas</strain>
        <tissue evidence="6">Seedlings</tissue>
    </source>
</reference>
<dbReference type="PRINTS" id="PR00364">
    <property type="entry name" value="DISEASERSIST"/>
</dbReference>
<dbReference type="AlphaFoldDB" id="A0A9R1WL21"/>
<evidence type="ECO:0000313" key="6">
    <source>
        <dbReference type="EMBL" id="KAJ0224610.1"/>
    </source>
</evidence>
<keyword evidence="2" id="KW-0677">Repeat</keyword>
<gene>
    <name evidence="6" type="ORF">LSAT_V11C100031600</name>
</gene>
<keyword evidence="4" id="KW-0520">NAD</keyword>
<dbReference type="GO" id="GO:0007165">
    <property type="term" value="P:signal transduction"/>
    <property type="evidence" value="ECO:0007669"/>
    <property type="project" value="InterPro"/>
</dbReference>
<evidence type="ECO:0000256" key="1">
    <source>
        <dbReference type="ARBA" id="ARBA00022614"/>
    </source>
</evidence>
<dbReference type="GO" id="GO:0006952">
    <property type="term" value="P:defense response"/>
    <property type="evidence" value="ECO:0007669"/>
    <property type="project" value="UniProtKB-KW"/>
</dbReference>
<dbReference type="SMART" id="SM00255">
    <property type="entry name" value="TIR"/>
    <property type="match status" value="1"/>
</dbReference>
<dbReference type="SUPFAM" id="SSF46785">
    <property type="entry name" value="Winged helix' DNA-binding domain"/>
    <property type="match status" value="1"/>
</dbReference>
<dbReference type="Proteomes" id="UP000235145">
    <property type="component" value="Unassembled WGS sequence"/>
</dbReference>
<dbReference type="InterPro" id="IPR000157">
    <property type="entry name" value="TIR_dom"/>
</dbReference>
<dbReference type="InterPro" id="IPR058192">
    <property type="entry name" value="WHD_ROQ1-like"/>
</dbReference>
<dbReference type="InterPro" id="IPR044974">
    <property type="entry name" value="Disease_R_plants"/>
</dbReference>
<dbReference type="InterPro" id="IPR042197">
    <property type="entry name" value="Apaf_helical"/>
</dbReference>
<keyword evidence="3" id="KW-0611">Plant defense</keyword>
<feature type="domain" description="TIR" evidence="5">
    <location>
        <begin position="17"/>
        <end position="213"/>
    </location>
</feature>
<dbReference type="Gene3D" id="3.40.50.10140">
    <property type="entry name" value="Toll/interleukin-1 receptor homology (TIR) domain"/>
    <property type="match status" value="1"/>
</dbReference>
<dbReference type="SUPFAM" id="SSF52058">
    <property type="entry name" value="L domain-like"/>
    <property type="match status" value="1"/>
</dbReference>
<dbReference type="Pfam" id="PF23282">
    <property type="entry name" value="WHD_ROQ1"/>
    <property type="match status" value="1"/>
</dbReference>
<proteinExistence type="predicted"/>
<dbReference type="InterPro" id="IPR002182">
    <property type="entry name" value="NB-ARC"/>
</dbReference>
<evidence type="ECO:0000259" key="5">
    <source>
        <dbReference type="PROSITE" id="PS50104"/>
    </source>
</evidence>
<evidence type="ECO:0000256" key="2">
    <source>
        <dbReference type="ARBA" id="ARBA00022737"/>
    </source>
</evidence>
<dbReference type="PANTHER" id="PTHR11017:SF313">
    <property type="entry name" value="TIR DOMAIN, P-LOOP CONTAINING NUCLEOSIDE TRIPHOSPHATE HYDROLASE"/>
    <property type="match status" value="1"/>
</dbReference>
<evidence type="ECO:0000313" key="7">
    <source>
        <dbReference type="Proteomes" id="UP000235145"/>
    </source>
</evidence>
<dbReference type="PANTHER" id="PTHR11017">
    <property type="entry name" value="LEUCINE-RICH REPEAT-CONTAINING PROTEIN"/>
    <property type="match status" value="1"/>
</dbReference>
<sequence>MDVPFSEGSSSSSINNHKHDVFISFRGEDTRRNFVDHLNKTLQHANISTFLDEEKIDTGKVLKPELVNAIKSSRASIIVLSKNYASSSWCLDELVLILKQPNQIVIPIFYHVEPIHVRKQESTFGDAIAEHTRQMKAEKDADERTQSAQRIKGWIDALKQVANLKGEDVRGWHFWKFLSVLSYKHKLNLLLHSNFRYETVFIKKIVDDLNYRLHVPSRSALPEPIGMKDSINFVTSWLKKEPSDRGDVLTIFGMRGIGKTSLAQYVHGLHCYEFVTSSFIKDIDRRCDDKLYGLRDIAAELYGCISKGSSTQDYDVSKYTSKIENIVANEKVFLVLDDINTLDQLNALLGRKGFYQGSKIIITTRNTWLTESCDLFKTEVKPTHEKHKLEGLDDTAALELFCSHAFKSKDPKKGYGEMSEKFVNYCRGHRLTLEVLGMSLYNRQDVAYWEDRIEGLGKDPVENELRKSFDSLPSDNDKELFKHIACFFVGTDRVYTETILKACKIRANSGITDLMDNCLLSVGWNNELVMHQLLQEMGRHIVRQESPDKAWKRSRLWCHEESFKVLKEKKGTRKVLGLSLDIRRLEINEPLETEALRKMDELKLLQLNCVQMNGSYENFPKQLRWLCMHVFPLDYIPSNLPMKYLVALDMSYSNITSFGVSYCDSQPQKRQRQLTGSCSKDKKLLGSLKILNLSFCDMLCSVVGFEDFPALERLMLNKCGSLLKICESIEKCDKLVHIDLSHCDKLKKFPETIAMSSKVKMVRNHPILKKYARKKKSNYSASQTQIRA</sequence>
<dbReference type="Gene3D" id="1.10.8.430">
    <property type="entry name" value="Helical domain of apoptotic protease-activating factors"/>
    <property type="match status" value="1"/>
</dbReference>